<dbReference type="Gene3D" id="3.40.390.10">
    <property type="entry name" value="Collagenase (Catalytic Domain)"/>
    <property type="match status" value="1"/>
</dbReference>
<feature type="region of interest" description="Disordered" evidence="1">
    <location>
        <begin position="22"/>
        <end position="70"/>
    </location>
</feature>
<organism evidence="2 3">
    <name type="scientific">Halorussus aquaticus</name>
    <dbReference type="NCBI Taxonomy" id="2953748"/>
    <lineage>
        <taxon>Archaea</taxon>
        <taxon>Methanobacteriati</taxon>
        <taxon>Methanobacteriota</taxon>
        <taxon>Stenosarchaea group</taxon>
        <taxon>Halobacteria</taxon>
        <taxon>Halobacteriales</taxon>
        <taxon>Haladaptataceae</taxon>
        <taxon>Halorussus</taxon>
    </lineage>
</organism>
<feature type="compositionally biased region" description="Low complexity" evidence="1">
    <location>
        <begin position="22"/>
        <end position="69"/>
    </location>
</feature>
<proteinExistence type="predicted"/>
<evidence type="ECO:0000313" key="3">
    <source>
        <dbReference type="Proteomes" id="UP001595945"/>
    </source>
</evidence>
<dbReference type="InterPro" id="IPR024079">
    <property type="entry name" value="MetalloPept_cat_dom_sf"/>
</dbReference>
<evidence type="ECO:0008006" key="4">
    <source>
        <dbReference type="Google" id="ProtNLM"/>
    </source>
</evidence>
<dbReference type="RefSeq" id="WP_254268563.1">
    <property type="nucleotide sequence ID" value="NZ_CP100400.1"/>
</dbReference>
<evidence type="ECO:0000256" key="1">
    <source>
        <dbReference type="SAM" id="MobiDB-lite"/>
    </source>
</evidence>
<evidence type="ECO:0000313" key="2">
    <source>
        <dbReference type="EMBL" id="MFC4825808.1"/>
    </source>
</evidence>
<dbReference type="AlphaFoldDB" id="A0ABD5Q5A3"/>
<sequence>MFDMRVVAVVGLVLLAGCSGALQETTPTPTTGETTVSPVDTTTTETAATPTAPATTAGATTTAEAEGVENPWGKRKVTVAVWNTVNQSRNVEPLVNRTLAYWNGNGSEYAEYDVTFVRASNAYDADVTVRLVARITECGDGGTDSTVGCAPKLDSWETPDDPVRVDIVAGYSNESTRQILRHEFGHVVGLDHGEEPMPTMKAIARHTYLSQPDVADRTVPWRNSTLSVHVDVSTLPGHDREDAREQIQHALDYYESGAEGAVPSNVSFVLTSNRSAADVRIGFPDDPFDCAGERMREGSCGLPWVYDTDTDDAPEYFSDYGIKLRGLDVDAVGWHVGYWLSDAMGLGEGELPEPFVDGGRGQRQSDWWER</sequence>
<name>A0ABD5Q5A3_9EURY</name>
<dbReference type="PROSITE" id="PS51257">
    <property type="entry name" value="PROKAR_LIPOPROTEIN"/>
    <property type="match status" value="1"/>
</dbReference>
<gene>
    <name evidence="2" type="ORF">ACFO9K_16250</name>
</gene>
<keyword evidence="3" id="KW-1185">Reference proteome</keyword>
<protein>
    <recommendedName>
        <fullName evidence="4">Matrixin</fullName>
    </recommendedName>
</protein>
<dbReference type="SUPFAM" id="SSF55486">
    <property type="entry name" value="Metalloproteases ('zincins'), catalytic domain"/>
    <property type="match status" value="2"/>
</dbReference>
<comment type="caution">
    <text evidence="2">The sequence shown here is derived from an EMBL/GenBank/DDBJ whole genome shotgun (WGS) entry which is preliminary data.</text>
</comment>
<dbReference type="GeneID" id="73043465"/>
<dbReference type="Proteomes" id="UP001595945">
    <property type="component" value="Unassembled WGS sequence"/>
</dbReference>
<reference evidence="2 3" key="1">
    <citation type="journal article" date="2019" name="Int. J. Syst. Evol. Microbiol.">
        <title>The Global Catalogue of Microorganisms (GCM) 10K type strain sequencing project: providing services to taxonomists for standard genome sequencing and annotation.</title>
        <authorList>
            <consortium name="The Broad Institute Genomics Platform"/>
            <consortium name="The Broad Institute Genome Sequencing Center for Infectious Disease"/>
            <person name="Wu L."/>
            <person name="Ma J."/>
        </authorList>
    </citation>
    <scope>NUCLEOTIDE SEQUENCE [LARGE SCALE GENOMIC DNA]</scope>
    <source>
        <strain evidence="2 3">XZYJ18</strain>
    </source>
</reference>
<dbReference type="EMBL" id="JBHSHT010000002">
    <property type="protein sequence ID" value="MFC4825808.1"/>
    <property type="molecule type" value="Genomic_DNA"/>
</dbReference>
<accession>A0ABD5Q5A3</accession>